<dbReference type="GO" id="GO:0016020">
    <property type="term" value="C:membrane"/>
    <property type="evidence" value="ECO:0007669"/>
    <property type="project" value="UniProtKB-SubCell"/>
</dbReference>
<evidence type="ECO:0000256" key="4">
    <source>
        <dbReference type="ARBA" id="ARBA00023136"/>
    </source>
</evidence>
<name>G2H1P2_9ENTR</name>
<organism evidence="6 7">
    <name type="scientific">Candidatus Regiella insecticola 5.15</name>
    <dbReference type="NCBI Taxonomy" id="1005043"/>
    <lineage>
        <taxon>Bacteria</taxon>
        <taxon>Pseudomonadati</taxon>
        <taxon>Pseudomonadota</taxon>
        <taxon>Gammaproteobacteria</taxon>
        <taxon>Enterobacterales</taxon>
        <taxon>Enterobacteriaceae</taxon>
        <taxon>aphid secondary symbionts</taxon>
        <taxon>Candidatus Regiella</taxon>
    </lineage>
</organism>
<keyword evidence="7" id="KW-1185">Reference proteome</keyword>
<proteinExistence type="predicted"/>
<evidence type="ECO:0000256" key="3">
    <source>
        <dbReference type="ARBA" id="ARBA00022989"/>
    </source>
</evidence>
<comment type="caution">
    <text evidence="6">The sequence shown here is derived from an EMBL/GenBank/DDBJ whole genome shotgun (WGS) entry which is preliminary data.</text>
</comment>
<protein>
    <submittedName>
        <fullName evidence="6">Type IV secretory pathway protein</fullName>
    </submittedName>
</protein>
<keyword evidence="4 5" id="KW-0472">Membrane</keyword>
<feature type="transmembrane region" description="Helical" evidence="5">
    <location>
        <begin position="94"/>
        <end position="116"/>
    </location>
</feature>
<evidence type="ECO:0000313" key="6">
    <source>
        <dbReference type="EMBL" id="EGY28092.1"/>
    </source>
</evidence>
<keyword evidence="2 5" id="KW-0812">Transmembrane</keyword>
<feature type="transmembrane region" description="Helical" evidence="5">
    <location>
        <begin position="67"/>
        <end position="88"/>
    </location>
</feature>
<dbReference type="Proteomes" id="UP000004116">
    <property type="component" value="Unassembled WGS sequence"/>
</dbReference>
<dbReference type="Pfam" id="PF05101">
    <property type="entry name" value="VirB3"/>
    <property type="match status" value="1"/>
</dbReference>
<gene>
    <name evidence="6" type="ORF">Rin_00019850</name>
</gene>
<evidence type="ECO:0000256" key="2">
    <source>
        <dbReference type="ARBA" id="ARBA00022692"/>
    </source>
</evidence>
<sequence length="169" mass="19427">MADFSLKWGHGDDLDGLFQTDLCGSVSGRGYLDWDGGLAVFRGNWPANNEANQWEFDSYNGMSRVPLFWGVPIFPLLLCFVSTLVFGMGGFSVFGVWGSFLALPFILVGIALRIVCEKDDKYLRRLYFMLKRLRLNFRFGQSLFVTPQNPKWSQYYGRRYAKVRFSRGD</sequence>
<accession>G2H1P2</accession>
<dbReference type="AlphaFoldDB" id="G2H1P2"/>
<reference evidence="6 7" key="1">
    <citation type="journal article" date="2012" name="Genome Res.">
        <title>Genomic basis of endosymbiont-conferred protection against an insect parasitoid.</title>
        <authorList>
            <person name="Hansen A.K."/>
            <person name="Vorburger C."/>
            <person name="Moran N.A."/>
        </authorList>
    </citation>
    <scope>NUCLEOTIDE SEQUENCE [LARGE SCALE GENOMIC DNA]</scope>
    <source>
        <strain evidence="7">R5.15</strain>
    </source>
</reference>
<evidence type="ECO:0000256" key="5">
    <source>
        <dbReference type="SAM" id="Phobius"/>
    </source>
</evidence>
<dbReference type="InterPro" id="IPR007792">
    <property type="entry name" value="T4SS_VirB3/TrbD/AvhB"/>
</dbReference>
<evidence type="ECO:0000313" key="7">
    <source>
        <dbReference type="Proteomes" id="UP000004116"/>
    </source>
</evidence>
<comment type="subcellular location">
    <subcellularLocation>
        <location evidence="1">Membrane</location>
    </subcellularLocation>
</comment>
<keyword evidence="3 5" id="KW-1133">Transmembrane helix</keyword>
<dbReference type="EMBL" id="AGCA01000464">
    <property type="protein sequence ID" value="EGY28092.1"/>
    <property type="molecule type" value="Genomic_DNA"/>
</dbReference>
<evidence type="ECO:0000256" key="1">
    <source>
        <dbReference type="ARBA" id="ARBA00004370"/>
    </source>
</evidence>